<evidence type="ECO:0000256" key="1">
    <source>
        <dbReference type="ARBA" id="ARBA00004141"/>
    </source>
</evidence>
<gene>
    <name evidence="12" type="ORF">ACFOWA_16010</name>
</gene>
<evidence type="ECO:0000256" key="7">
    <source>
        <dbReference type="ARBA" id="ARBA00023136"/>
    </source>
</evidence>
<proteinExistence type="inferred from homology"/>
<reference evidence="13" key="1">
    <citation type="journal article" date="2019" name="Int. J. Syst. Evol. Microbiol.">
        <title>The Global Catalogue of Microorganisms (GCM) 10K type strain sequencing project: providing services to taxonomists for standard genome sequencing and annotation.</title>
        <authorList>
            <consortium name="The Broad Institute Genomics Platform"/>
            <consortium name="The Broad Institute Genome Sequencing Center for Infectious Disease"/>
            <person name="Wu L."/>
            <person name="Ma J."/>
        </authorList>
    </citation>
    <scope>NUCLEOTIDE SEQUENCE [LARGE SCALE GENOMIC DNA]</scope>
    <source>
        <strain evidence="13">CCM 8691</strain>
    </source>
</reference>
<keyword evidence="3" id="KW-0808">Transferase</keyword>
<evidence type="ECO:0000256" key="8">
    <source>
        <dbReference type="ARBA" id="ARBA00023295"/>
    </source>
</evidence>
<comment type="similarity">
    <text evidence="9">Belongs to the glycosyl hydrolase 26 family.</text>
</comment>
<evidence type="ECO:0000313" key="13">
    <source>
        <dbReference type="Proteomes" id="UP001595789"/>
    </source>
</evidence>
<keyword evidence="4 10" id="KW-0812">Transmembrane</keyword>
<keyword evidence="13" id="KW-1185">Reference proteome</keyword>
<organism evidence="12 13">
    <name type="scientific">Pedobacter lithocola</name>
    <dbReference type="NCBI Taxonomy" id="1908239"/>
    <lineage>
        <taxon>Bacteria</taxon>
        <taxon>Pseudomonadati</taxon>
        <taxon>Bacteroidota</taxon>
        <taxon>Sphingobacteriia</taxon>
        <taxon>Sphingobacteriales</taxon>
        <taxon>Sphingobacteriaceae</taxon>
        <taxon>Pedobacter</taxon>
    </lineage>
</organism>
<feature type="active site" description="Nucleophile" evidence="9">
    <location>
        <position position="791"/>
    </location>
</feature>
<dbReference type="RefSeq" id="WP_378986886.1">
    <property type="nucleotide sequence ID" value="NZ_JBHSBW010000013.1"/>
</dbReference>
<dbReference type="EMBL" id="JBHSBW010000013">
    <property type="protein sequence ID" value="MFC4212700.1"/>
    <property type="molecule type" value="Genomic_DNA"/>
</dbReference>
<feature type="transmembrane region" description="Helical" evidence="10">
    <location>
        <begin position="331"/>
        <end position="352"/>
    </location>
</feature>
<comment type="caution">
    <text evidence="12">The sequence shown here is derived from an EMBL/GenBank/DDBJ whole genome shotgun (WGS) entry which is preliminary data.</text>
</comment>
<dbReference type="Gene3D" id="3.20.20.80">
    <property type="entry name" value="Glycosidases"/>
    <property type="match status" value="2"/>
</dbReference>
<dbReference type="PANTHER" id="PTHR43867:SF2">
    <property type="entry name" value="CELLULOSE SYNTHASE CATALYTIC SUBUNIT A [UDP-FORMING]"/>
    <property type="match status" value="1"/>
</dbReference>
<evidence type="ECO:0000313" key="12">
    <source>
        <dbReference type="EMBL" id="MFC4212700.1"/>
    </source>
</evidence>
<feature type="transmembrane region" description="Helical" evidence="10">
    <location>
        <begin position="439"/>
        <end position="459"/>
    </location>
</feature>
<dbReference type="InterPro" id="IPR001173">
    <property type="entry name" value="Glyco_trans_2-like"/>
</dbReference>
<feature type="transmembrane region" description="Helical" evidence="10">
    <location>
        <begin position="530"/>
        <end position="547"/>
    </location>
</feature>
<evidence type="ECO:0000256" key="5">
    <source>
        <dbReference type="ARBA" id="ARBA00022801"/>
    </source>
</evidence>
<feature type="transmembrane region" description="Helical" evidence="10">
    <location>
        <begin position="16"/>
        <end position="33"/>
    </location>
</feature>
<keyword evidence="6 10" id="KW-1133">Transmembrane helix</keyword>
<sequence>MNKPEIINSPSKWERFRLRVMIFAGTLVMLLFLNEVLKGKSEFPVLYYMLLVTIIYTCLRLLHEWIHYFYIIVPVSKHTEKIYTVDIFTTFCKGEPYEMIEETLLAIVNISYPHKSYLCDESDDQYLKELCHQMGIIHVTRTDKKNAKAGNINNALLISSGELCVILDPDHVPQPNFLDPIVAHFNDENIGFVQIVQAYKNFGESLVAKGAAQQTFQFYGPIMMTMNKYGTVLAIGANCTFRRRALDSIGGHAAGLAEDMNTAMHLHAKGWKSIYVPQILARGLVPSTMSAYYSQQLKWSRGVFELLVTSYPKLFNKFTWQQKIHYALIPLYYLSGIIFLINFLIPILSLAFDTSPINIDFLYFMLYAGPLVLLSFLIRLFVQRWVMEEEERGFHIVGGLLMIGTWWIFLIGLYYAILRKKVPYNPTPKDGYEENNWKINIPNIAIIIASILSIIYSLHTDWNPYNLIMSGFATLNCIILSFSIFAARQAYFRSLKRRNYILEASLTKVSIFKKKFWLLRRFLYKQVRNSALLLTVMITGFMVFWSIKARYVIEKPLLSNYNKNILVPGIFAPSSSNGLSSVKNVIDIQKSNNVHFGIVSLYLSWGDSDKSKFPTKLLDSIYQNSAIPMISWEPWQSLFAQSKEFKPENIETHVFQRIIEHRYDKYLEDFANRLKKINKPIFLRFAHEADNPQYPWSSRGINSAEEFKQAWKYIHNFFSERKLNNVIWVWNPWKPVAISKYFPGKEFVDWIGVTNLNYNIKNSDYFSMEQLYQPFHKHPVFNIGLPVMLAEMGSLKTNQKQGEWFKQAAKTLESKFPEIKAFILFNSGVDFNLPDGYSGQTLDWQIEDYSNLKGLFHSSRKNDNWLQSLDNFTLSAQLLNNLTKKKLDFLDKLRGVNYNKGQNWSTNGLVLKKKIITKDMNEIKKMGFNTIKIYGFSVYDKNILEVADEKNLKVAFSFWLPENVSFITDSLSMNKYSKKILAMIKKLKDRKNIIFWNIANNPMNSLRYKNYKPDLLTEQKAYFLWLNKLIRSVREIDNIRPISMDIYIDENFAEDYNLLLSAVPGIDCIGLVENSNLNIQANGPAQPAFMSSISTKSYLTSKRITKGVFLSNWQDEKTTNYVSLNGIKDNTGKVKLESYDLSYKWNALKLQVKMPLIKILLPAVTIWPNTSATYHALIYEDKQWHLTDKLKRFNFRWELIKYDQYENPIEVIDIGTGNPINVSIPKNPSRYKIRLYTNQDSIVSVVQSKLNMPLKSIN</sequence>
<dbReference type="PANTHER" id="PTHR43867">
    <property type="entry name" value="CELLULOSE SYNTHASE CATALYTIC SUBUNIT A [UDP-FORMING]"/>
    <property type="match status" value="1"/>
</dbReference>
<evidence type="ECO:0000259" key="11">
    <source>
        <dbReference type="PROSITE" id="PS51764"/>
    </source>
</evidence>
<name>A0ABV8PBN3_9SPHI</name>
<evidence type="ECO:0000256" key="3">
    <source>
        <dbReference type="ARBA" id="ARBA00022679"/>
    </source>
</evidence>
<dbReference type="CDD" id="cd06421">
    <property type="entry name" value="CESA_CelA_like"/>
    <property type="match status" value="1"/>
</dbReference>
<evidence type="ECO:0000256" key="6">
    <source>
        <dbReference type="ARBA" id="ARBA00022989"/>
    </source>
</evidence>
<dbReference type="SUPFAM" id="SSF51445">
    <property type="entry name" value="(Trans)glycosidases"/>
    <property type="match status" value="2"/>
</dbReference>
<dbReference type="Proteomes" id="UP001595789">
    <property type="component" value="Unassembled WGS sequence"/>
</dbReference>
<dbReference type="InterPro" id="IPR029044">
    <property type="entry name" value="Nucleotide-diphossugar_trans"/>
</dbReference>
<feature type="transmembrane region" description="Helical" evidence="10">
    <location>
        <begin position="45"/>
        <end position="62"/>
    </location>
</feature>
<dbReference type="PROSITE" id="PS51764">
    <property type="entry name" value="GH26"/>
    <property type="match status" value="1"/>
</dbReference>
<feature type="domain" description="GH26" evidence="11">
    <location>
        <begin position="547"/>
        <end position="849"/>
    </location>
</feature>
<comment type="subcellular location">
    <subcellularLocation>
        <location evidence="1">Membrane</location>
        <topology evidence="1">Multi-pass membrane protein</topology>
    </subcellularLocation>
</comment>
<dbReference type="InterPro" id="IPR050321">
    <property type="entry name" value="Glycosyltr_2/OpgH_subfam"/>
</dbReference>
<accession>A0ABV8PBN3</accession>
<keyword evidence="7 10" id="KW-0472">Membrane</keyword>
<feature type="transmembrane region" description="Helical" evidence="10">
    <location>
        <begin position="361"/>
        <end position="382"/>
    </location>
</feature>
<dbReference type="SUPFAM" id="SSF53448">
    <property type="entry name" value="Nucleotide-diphospho-sugar transferases"/>
    <property type="match status" value="1"/>
</dbReference>
<dbReference type="Gene3D" id="3.90.550.10">
    <property type="entry name" value="Spore Coat Polysaccharide Biosynthesis Protein SpsA, Chain A"/>
    <property type="match status" value="1"/>
</dbReference>
<keyword evidence="5 9" id="KW-0378">Hydrolase</keyword>
<feature type="transmembrane region" description="Helical" evidence="10">
    <location>
        <begin position="465"/>
        <end position="487"/>
    </location>
</feature>
<evidence type="ECO:0000256" key="9">
    <source>
        <dbReference type="PROSITE-ProRule" id="PRU01100"/>
    </source>
</evidence>
<feature type="transmembrane region" description="Helical" evidence="10">
    <location>
        <begin position="394"/>
        <end position="418"/>
    </location>
</feature>
<evidence type="ECO:0000256" key="2">
    <source>
        <dbReference type="ARBA" id="ARBA00022676"/>
    </source>
</evidence>
<dbReference type="InterPro" id="IPR017853">
    <property type="entry name" value="GH"/>
</dbReference>
<keyword evidence="2" id="KW-0328">Glycosyltransferase</keyword>
<dbReference type="InterPro" id="IPR022790">
    <property type="entry name" value="GH26_dom"/>
</dbReference>
<protein>
    <submittedName>
        <fullName evidence="12">Glycosyltransferase family 2 protein</fullName>
    </submittedName>
</protein>
<dbReference type="Pfam" id="PF13632">
    <property type="entry name" value="Glyco_trans_2_3"/>
    <property type="match status" value="1"/>
</dbReference>
<feature type="active site" description="Proton donor" evidence="9">
    <location>
        <position position="688"/>
    </location>
</feature>
<evidence type="ECO:0000256" key="10">
    <source>
        <dbReference type="SAM" id="Phobius"/>
    </source>
</evidence>
<keyword evidence="8 9" id="KW-0326">Glycosidase</keyword>
<dbReference type="Pfam" id="PF02156">
    <property type="entry name" value="Glyco_hydro_26"/>
    <property type="match status" value="1"/>
</dbReference>
<evidence type="ECO:0000256" key="4">
    <source>
        <dbReference type="ARBA" id="ARBA00022692"/>
    </source>
</evidence>